<feature type="transmembrane region" description="Helical" evidence="7">
    <location>
        <begin position="223"/>
        <end position="244"/>
    </location>
</feature>
<comment type="subcellular location">
    <subcellularLocation>
        <location evidence="1 7">Cell membrane</location>
        <topology evidence="1 7">Multi-pass membrane protein</topology>
    </subcellularLocation>
</comment>
<feature type="transmembrane region" description="Helical" evidence="7">
    <location>
        <begin position="93"/>
        <end position="114"/>
    </location>
</feature>
<dbReference type="PANTHER" id="PTHR43005">
    <property type="entry name" value="BLR7065 PROTEIN"/>
    <property type="match status" value="1"/>
</dbReference>
<keyword evidence="5 7" id="KW-1133">Transmembrane helix</keyword>
<dbReference type="InterPro" id="IPR035906">
    <property type="entry name" value="MetI-like_sf"/>
</dbReference>
<protein>
    <submittedName>
        <fullName evidence="9">Carbohydrate ABC transporter permease</fullName>
    </submittedName>
</protein>
<dbReference type="PROSITE" id="PS50928">
    <property type="entry name" value="ABC_TM1"/>
    <property type="match status" value="1"/>
</dbReference>
<comment type="similarity">
    <text evidence="7">Belongs to the binding-protein-dependent transport system permease family.</text>
</comment>
<evidence type="ECO:0000256" key="3">
    <source>
        <dbReference type="ARBA" id="ARBA00022475"/>
    </source>
</evidence>
<dbReference type="PANTHER" id="PTHR43005:SF1">
    <property type="entry name" value="SPERMIDINE_PUTRESCINE TRANSPORT SYSTEM PERMEASE PROTEIN"/>
    <property type="match status" value="1"/>
</dbReference>
<keyword evidence="4 7" id="KW-0812">Transmembrane</keyword>
<evidence type="ECO:0000256" key="7">
    <source>
        <dbReference type="RuleBase" id="RU363032"/>
    </source>
</evidence>
<dbReference type="SUPFAM" id="SSF161098">
    <property type="entry name" value="MetI-like"/>
    <property type="match status" value="1"/>
</dbReference>
<dbReference type="EMBL" id="JBHLVO010000006">
    <property type="protein sequence ID" value="MFC0271855.1"/>
    <property type="molecule type" value="Genomic_DNA"/>
</dbReference>
<keyword evidence="6 7" id="KW-0472">Membrane</keyword>
<evidence type="ECO:0000259" key="8">
    <source>
        <dbReference type="PROSITE" id="PS50928"/>
    </source>
</evidence>
<feature type="transmembrane region" description="Helical" evidence="7">
    <location>
        <begin position="284"/>
        <end position="307"/>
    </location>
</feature>
<proteinExistence type="inferred from homology"/>
<gene>
    <name evidence="9" type="ORF">ACFFIX_10360</name>
</gene>
<dbReference type="CDD" id="cd06261">
    <property type="entry name" value="TM_PBP2"/>
    <property type="match status" value="1"/>
</dbReference>
<name>A0ABV6GE93_9BACI</name>
<reference evidence="9 10" key="1">
    <citation type="submission" date="2024-09" db="EMBL/GenBank/DDBJ databases">
        <authorList>
            <person name="Sun Q."/>
            <person name="Mori K."/>
        </authorList>
    </citation>
    <scope>NUCLEOTIDE SEQUENCE [LARGE SCALE GENOMIC DNA]</scope>
    <source>
        <strain evidence="9 10">CCM 7228</strain>
    </source>
</reference>
<feature type="transmembrane region" description="Helical" evidence="7">
    <location>
        <begin position="126"/>
        <end position="146"/>
    </location>
</feature>
<organism evidence="9 10">
    <name type="scientific">Metabacillus herbersteinensis</name>
    <dbReference type="NCBI Taxonomy" id="283816"/>
    <lineage>
        <taxon>Bacteria</taxon>
        <taxon>Bacillati</taxon>
        <taxon>Bacillota</taxon>
        <taxon>Bacilli</taxon>
        <taxon>Bacillales</taxon>
        <taxon>Bacillaceae</taxon>
        <taxon>Metabacillus</taxon>
    </lineage>
</organism>
<dbReference type="Gene3D" id="1.10.3720.10">
    <property type="entry name" value="MetI-like"/>
    <property type="match status" value="1"/>
</dbReference>
<evidence type="ECO:0000256" key="2">
    <source>
        <dbReference type="ARBA" id="ARBA00022448"/>
    </source>
</evidence>
<comment type="caution">
    <text evidence="9">The sequence shown here is derived from an EMBL/GenBank/DDBJ whole genome shotgun (WGS) entry which is preliminary data.</text>
</comment>
<keyword evidence="10" id="KW-1185">Reference proteome</keyword>
<evidence type="ECO:0000256" key="6">
    <source>
        <dbReference type="ARBA" id="ARBA00023136"/>
    </source>
</evidence>
<dbReference type="Pfam" id="PF00528">
    <property type="entry name" value="BPD_transp_1"/>
    <property type="match status" value="1"/>
</dbReference>
<dbReference type="InterPro" id="IPR000515">
    <property type="entry name" value="MetI-like"/>
</dbReference>
<accession>A0ABV6GE93</accession>
<feature type="domain" description="ABC transmembrane type-1" evidence="8">
    <location>
        <begin position="89"/>
        <end position="305"/>
    </location>
</feature>
<feature type="transmembrane region" description="Helical" evidence="7">
    <location>
        <begin position="29"/>
        <end position="51"/>
    </location>
</feature>
<evidence type="ECO:0000256" key="4">
    <source>
        <dbReference type="ARBA" id="ARBA00022692"/>
    </source>
</evidence>
<evidence type="ECO:0000256" key="5">
    <source>
        <dbReference type="ARBA" id="ARBA00022989"/>
    </source>
</evidence>
<evidence type="ECO:0000313" key="9">
    <source>
        <dbReference type="EMBL" id="MFC0271855.1"/>
    </source>
</evidence>
<dbReference type="Proteomes" id="UP001589854">
    <property type="component" value="Unassembled WGS sequence"/>
</dbReference>
<evidence type="ECO:0000256" key="1">
    <source>
        <dbReference type="ARBA" id="ARBA00004651"/>
    </source>
</evidence>
<keyword evidence="2 7" id="KW-0813">Transport</keyword>
<sequence>MEKTIANKTATPYSIIKPVRRTNKSKAMIAGYLFLLPSLLILIIVGIYPLLYTIYLSFFDASFTKQETNFVGIANYQQLFSDIWFKVAYTNTWMFTIVSVLAETLLGLLIAILLNLKFAGRGIVRACVLIPWAIPTVISAQMWQWIYNSEYGILNYLLMKLGIIDMNVNWLGETSTAMFAAIFSDVWKTTPFMALIILAGLQVIPDSLYEAADIDGASRFKKFCYITLPLLIPTIIMAILLRALDAFRVFDLIFVLTGGGPANSTEVLSSYAYKATFSSAQVSYGAAMSSLMAISVLALAMFMLFVLKKSYEKIEGGK</sequence>
<evidence type="ECO:0000313" key="10">
    <source>
        <dbReference type="Proteomes" id="UP001589854"/>
    </source>
</evidence>
<keyword evidence="3" id="KW-1003">Cell membrane</keyword>
<dbReference type="RefSeq" id="WP_378933522.1">
    <property type="nucleotide sequence ID" value="NZ_JBHLVO010000006.1"/>
</dbReference>